<comment type="similarity">
    <text evidence="2 6">Belongs to the 4-toluene sulfonate uptake permease (TSUP) (TC 2.A.102) family.</text>
</comment>
<feature type="transmembrane region" description="Helical" evidence="6">
    <location>
        <begin position="180"/>
        <end position="207"/>
    </location>
</feature>
<feature type="transmembrane region" description="Helical" evidence="6">
    <location>
        <begin position="84"/>
        <end position="106"/>
    </location>
</feature>
<proteinExistence type="inferred from homology"/>
<evidence type="ECO:0000313" key="8">
    <source>
        <dbReference type="Proteomes" id="UP000006201"/>
    </source>
</evidence>
<dbReference type="eggNOG" id="COG0730">
    <property type="taxonomic scope" value="Bacteria"/>
</dbReference>
<organism evidence="7 8">
    <name type="scientific">Pseudoalteromonas tunicata D2</name>
    <dbReference type="NCBI Taxonomy" id="87626"/>
    <lineage>
        <taxon>Bacteria</taxon>
        <taxon>Pseudomonadati</taxon>
        <taxon>Pseudomonadota</taxon>
        <taxon>Gammaproteobacteria</taxon>
        <taxon>Alteromonadales</taxon>
        <taxon>Pseudoalteromonadaceae</taxon>
        <taxon>Pseudoalteromonas</taxon>
    </lineage>
</organism>
<keyword evidence="8" id="KW-1185">Reference proteome</keyword>
<sequence>MYKVINPKTNPKIVPFAFTLLVYLVWLLGQGPQSAVANFVAQLSIAITMMFGSFVAGGTALGGGAVAFPVMTKLLGIEPATAKVFSLAIQSFGMTAASLTIIFCGIRYFKQVVLFALLGAIPGVIISLLFIAEHLPRLATKTVFSVFLLVFSFTLLRLHFTHKNFQEQPDLRSPYLITLVGFIGGLASGIVGSGADIMVFALLVLFYKKELKAATATSVIIMAATSIVGSWCNFVLLDGLTPQISAFLWAAVPVVVIGAPLGAFVCAKVKAGVLLSFLLSLIVLEVGFTSFELLNRTL</sequence>
<dbReference type="PANTHER" id="PTHR31154">
    <property type="entry name" value="MEMBRANE TRANSPORTER PROTEIN"/>
    <property type="match status" value="1"/>
</dbReference>
<reference evidence="7 8" key="1">
    <citation type="submission" date="2006-02" db="EMBL/GenBank/DDBJ databases">
        <authorList>
            <person name="Moran M.A."/>
            <person name="Kjelleberg S."/>
            <person name="Egan S."/>
            <person name="Saunders N."/>
            <person name="Thomas T."/>
            <person name="Ferriera S."/>
            <person name="Johnson J."/>
            <person name="Kravitz S."/>
            <person name="Halpern A."/>
            <person name="Remington K."/>
            <person name="Beeson K."/>
            <person name="Tran B."/>
            <person name="Rogers Y.-H."/>
            <person name="Friedman R."/>
            <person name="Venter J.C."/>
        </authorList>
    </citation>
    <scope>NUCLEOTIDE SEQUENCE [LARGE SCALE GENOMIC DNA]</scope>
    <source>
        <strain evidence="7 8">D2</strain>
    </source>
</reference>
<keyword evidence="3 6" id="KW-0812">Transmembrane</keyword>
<feature type="transmembrane region" description="Helical" evidence="6">
    <location>
        <begin position="246"/>
        <end position="266"/>
    </location>
</feature>
<comment type="subcellular location">
    <subcellularLocation>
        <location evidence="6">Cell membrane</location>
        <topology evidence="6">Multi-pass membrane protein</topology>
    </subcellularLocation>
    <subcellularLocation>
        <location evidence="1">Membrane</location>
        <topology evidence="1">Multi-pass membrane protein</topology>
    </subcellularLocation>
</comment>
<keyword evidence="5 6" id="KW-0472">Membrane</keyword>
<dbReference type="PANTHER" id="PTHR31154:SF4">
    <property type="entry name" value="MEMBRANE TRANSPORTER PROTEIN"/>
    <property type="match status" value="1"/>
</dbReference>
<comment type="caution">
    <text evidence="7">The sequence shown here is derived from an EMBL/GenBank/DDBJ whole genome shotgun (WGS) entry which is preliminary data.</text>
</comment>
<gene>
    <name evidence="7" type="ORF">PTD2_00472</name>
</gene>
<dbReference type="AlphaFoldDB" id="A4CF89"/>
<evidence type="ECO:0000313" key="7">
    <source>
        <dbReference type="EMBL" id="EAR26637.1"/>
    </source>
</evidence>
<dbReference type="Pfam" id="PF01925">
    <property type="entry name" value="TauE"/>
    <property type="match status" value="1"/>
</dbReference>
<dbReference type="GO" id="GO:0005886">
    <property type="term" value="C:plasma membrane"/>
    <property type="evidence" value="ECO:0007669"/>
    <property type="project" value="UniProtKB-SubCell"/>
</dbReference>
<protein>
    <recommendedName>
        <fullName evidence="6">Probable membrane transporter protein</fullName>
    </recommendedName>
</protein>
<evidence type="ECO:0000256" key="4">
    <source>
        <dbReference type="ARBA" id="ARBA00022989"/>
    </source>
</evidence>
<dbReference type="RefSeq" id="WP_009840748.1">
    <property type="nucleotide sequence ID" value="NZ_CH959303.1"/>
</dbReference>
<name>A4CF89_9GAMM</name>
<dbReference type="HOGENOM" id="CLU_059445_0_0_6"/>
<feature type="transmembrane region" description="Helical" evidence="6">
    <location>
        <begin position="219"/>
        <end position="240"/>
    </location>
</feature>
<keyword evidence="6" id="KW-1003">Cell membrane</keyword>
<evidence type="ECO:0000256" key="6">
    <source>
        <dbReference type="RuleBase" id="RU363041"/>
    </source>
</evidence>
<evidence type="ECO:0000256" key="5">
    <source>
        <dbReference type="ARBA" id="ARBA00023136"/>
    </source>
</evidence>
<dbReference type="Proteomes" id="UP000006201">
    <property type="component" value="Unassembled WGS sequence"/>
</dbReference>
<evidence type="ECO:0000256" key="3">
    <source>
        <dbReference type="ARBA" id="ARBA00022692"/>
    </source>
</evidence>
<keyword evidence="4 6" id="KW-1133">Transmembrane helix</keyword>
<evidence type="ECO:0000256" key="2">
    <source>
        <dbReference type="ARBA" id="ARBA00009142"/>
    </source>
</evidence>
<feature type="transmembrane region" description="Helical" evidence="6">
    <location>
        <begin position="273"/>
        <end position="291"/>
    </location>
</feature>
<evidence type="ECO:0000256" key="1">
    <source>
        <dbReference type="ARBA" id="ARBA00004141"/>
    </source>
</evidence>
<feature type="transmembrane region" description="Helical" evidence="6">
    <location>
        <begin position="112"/>
        <end position="131"/>
    </location>
</feature>
<dbReference type="STRING" id="87626.PTD2_00472"/>
<dbReference type="EMBL" id="AAOH01000011">
    <property type="protein sequence ID" value="EAR26637.1"/>
    <property type="molecule type" value="Genomic_DNA"/>
</dbReference>
<dbReference type="InterPro" id="IPR002781">
    <property type="entry name" value="TM_pro_TauE-like"/>
</dbReference>
<feature type="transmembrane region" description="Helical" evidence="6">
    <location>
        <begin position="47"/>
        <end position="72"/>
    </location>
</feature>
<accession>A4CF89</accession>
<feature type="transmembrane region" description="Helical" evidence="6">
    <location>
        <begin position="143"/>
        <end position="160"/>
    </location>
</feature>